<dbReference type="InterPro" id="IPR017911">
    <property type="entry name" value="MacB-like_ATP-bd"/>
</dbReference>
<keyword evidence="3 5" id="KW-0067">ATP-binding</keyword>
<proteinExistence type="predicted"/>
<dbReference type="Gene3D" id="3.40.50.300">
    <property type="entry name" value="P-loop containing nucleotide triphosphate hydrolases"/>
    <property type="match status" value="1"/>
</dbReference>
<protein>
    <submittedName>
        <fullName evidence="5">Lipoprotein-releasing system ATP-binding protein LolD</fullName>
        <ecNumber evidence="5">3.6.3.-</ecNumber>
    </submittedName>
</protein>
<dbReference type="InterPro" id="IPR003439">
    <property type="entry name" value="ABC_transporter-like_ATP-bd"/>
</dbReference>
<dbReference type="EC" id="3.6.3.-" evidence="5"/>
<evidence type="ECO:0000256" key="1">
    <source>
        <dbReference type="ARBA" id="ARBA00022448"/>
    </source>
</evidence>
<dbReference type="PANTHER" id="PTHR24220">
    <property type="entry name" value="IMPORT ATP-BINDING PROTEIN"/>
    <property type="match status" value="1"/>
</dbReference>
<gene>
    <name evidence="5" type="primary">lolD</name>
    <name evidence="5" type="ORF">JTBM06_V1_110004</name>
</gene>
<dbReference type="GO" id="GO:0022857">
    <property type="term" value="F:transmembrane transporter activity"/>
    <property type="evidence" value="ECO:0007669"/>
    <property type="project" value="TreeGrafter"/>
</dbReference>
<name>A0A7D9H5Z0_9GAMM</name>
<sequence length="231" mass="25071">MINISKLAFSYRGRRSERSSSFGMRVQEFTVPPGASTALVGPSGSGKTTLLGLIAGTLRAASGSIIVNDQAITDFSDNELGHYRIRSVGQVFQAFELLGYLTVIENVMLPWYISGDGMKADIRTRAGELLLGVGLESKTSAMPGELSQGEQQRVAVCRAMLNNPPVLLADEPTGNLDQDNKQNVVDLLVEQAKRNNSTLLMVTHDESLLNKFDSVLDMRNVSQPLDGDARK</sequence>
<dbReference type="GO" id="GO:0005524">
    <property type="term" value="F:ATP binding"/>
    <property type="evidence" value="ECO:0007669"/>
    <property type="project" value="UniProtKB-KW"/>
</dbReference>
<dbReference type="InterPro" id="IPR027417">
    <property type="entry name" value="P-loop_NTPase"/>
</dbReference>
<evidence type="ECO:0000313" key="5">
    <source>
        <dbReference type="EMBL" id="VUX55775.1"/>
    </source>
</evidence>
<dbReference type="InterPro" id="IPR017871">
    <property type="entry name" value="ABC_transporter-like_CS"/>
</dbReference>
<feature type="domain" description="ABC transporter" evidence="4">
    <location>
        <begin position="2"/>
        <end position="231"/>
    </location>
</feature>
<dbReference type="SUPFAM" id="SSF52540">
    <property type="entry name" value="P-loop containing nucleoside triphosphate hydrolases"/>
    <property type="match status" value="1"/>
</dbReference>
<accession>A0A7D9H5Z0</accession>
<dbReference type="Pfam" id="PF00005">
    <property type="entry name" value="ABC_tran"/>
    <property type="match status" value="1"/>
</dbReference>
<evidence type="ECO:0000259" key="4">
    <source>
        <dbReference type="PROSITE" id="PS50893"/>
    </source>
</evidence>
<evidence type="ECO:0000256" key="3">
    <source>
        <dbReference type="ARBA" id="ARBA00022840"/>
    </source>
</evidence>
<organism evidence="5">
    <name type="scientific">uncultured Woeseiaceae bacterium</name>
    <dbReference type="NCBI Taxonomy" id="1983305"/>
    <lineage>
        <taxon>Bacteria</taxon>
        <taxon>Pseudomonadati</taxon>
        <taxon>Pseudomonadota</taxon>
        <taxon>Gammaproteobacteria</taxon>
        <taxon>Woeseiales</taxon>
        <taxon>Woeseiaceae</taxon>
        <taxon>environmental samples</taxon>
    </lineage>
</organism>
<reference evidence="5" key="1">
    <citation type="submission" date="2019-07" db="EMBL/GenBank/DDBJ databases">
        <authorList>
            <person name="Weber M."/>
            <person name="Kostadinov I."/>
            <person name="Kostadinov D I."/>
        </authorList>
    </citation>
    <scope>NUCLEOTIDE SEQUENCE</scope>
    <source>
        <strain evidence="5">Gfbio:sag-sample-m06:053724c1-46a9-4a36-b237-ea2bf867836b</strain>
    </source>
</reference>
<dbReference type="EMBL" id="LR633967">
    <property type="protein sequence ID" value="VUX55775.1"/>
    <property type="molecule type" value="Genomic_DNA"/>
</dbReference>
<dbReference type="InterPro" id="IPR003593">
    <property type="entry name" value="AAA+_ATPase"/>
</dbReference>
<dbReference type="InterPro" id="IPR015854">
    <property type="entry name" value="ABC_transpr_LolD-like"/>
</dbReference>
<dbReference type="SMART" id="SM00382">
    <property type="entry name" value="AAA"/>
    <property type="match status" value="1"/>
</dbReference>
<dbReference type="PROSITE" id="PS00211">
    <property type="entry name" value="ABC_TRANSPORTER_1"/>
    <property type="match status" value="1"/>
</dbReference>
<dbReference type="AlphaFoldDB" id="A0A7D9H5Z0"/>
<dbReference type="GO" id="GO:0016887">
    <property type="term" value="F:ATP hydrolysis activity"/>
    <property type="evidence" value="ECO:0007669"/>
    <property type="project" value="InterPro"/>
</dbReference>
<dbReference type="CDD" id="cd03255">
    <property type="entry name" value="ABC_MJ0796_LolCDE_FtsE"/>
    <property type="match status" value="1"/>
</dbReference>
<keyword evidence="5" id="KW-0449">Lipoprotein</keyword>
<evidence type="ECO:0000256" key="2">
    <source>
        <dbReference type="ARBA" id="ARBA00022741"/>
    </source>
</evidence>
<dbReference type="GO" id="GO:0005886">
    <property type="term" value="C:plasma membrane"/>
    <property type="evidence" value="ECO:0007669"/>
    <property type="project" value="TreeGrafter"/>
</dbReference>
<keyword evidence="2" id="KW-0547">Nucleotide-binding</keyword>
<keyword evidence="1" id="KW-0813">Transport</keyword>
<keyword evidence="5" id="KW-0378">Hydrolase</keyword>
<dbReference type="PROSITE" id="PS50893">
    <property type="entry name" value="ABC_TRANSPORTER_2"/>
    <property type="match status" value="1"/>
</dbReference>